<sequence length="286" mass="33047">EDVIDFVDELQAAGAKKKLMLQFLRKKTDKHVTLRDVHNLLRDAEGSSKGNTATIYVDDDKLAQTITFQTLQMRHFLEALPQVLMVDATHNTNDARYNLFSFMIHDGFGHVSHSWGHLKEVLKPSMPLDECVDPLQFLQSVAEVEYAKKMTDVEYMCYAGADTETQKLAREVSQHAYQSVVKQYRVANDQKTEYTTREIQPHMIEMVLTVDTNRKYHLDTRTYHCSCIFVKTELLPYMHAIYWRLLANKSPIPIKNIHRRWSLTCPLNTPVEDEEDTEGEAACTSF</sequence>
<reference evidence="2" key="1">
    <citation type="submission" date="2021-01" db="EMBL/GenBank/DDBJ databases">
        <title>Phytophthora aleatoria, a newly-described species from Pinus radiata is distinct from Phytophthora cactorum isolates based on comparative genomics.</title>
        <authorList>
            <person name="Mcdougal R."/>
            <person name="Panda P."/>
            <person name="Williams N."/>
            <person name="Studholme D.J."/>
        </authorList>
    </citation>
    <scope>NUCLEOTIDE SEQUENCE</scope>
    <source>
        <strain evidence="2">NZFS 4037</strain>
    </source>
</reference>
<organism evidence="2 3">
    <name type="scientific">Phytophthora aleatoria</name>
    <dbReference type="NCBI Taxonomy" id="2496075"/>
    <lineage>
        <taxon>Eukaryota</taxon>
        <taxon>Sar</taxon>
        <taxon>Stramenopiles</taxon>
        <taxon>Oomycota</taxon>
        <taxon>Peronosporomycetes</taxon>
        <taxon>Peronosporales</taxon>
        <taxon>Peronosporaceae</taxon>
        <taxon>Phytophthora</taxon>
    </lineage>
</organism>
<dbReference type="PANTHER" id="PTHR31569">
    <property type="entry name" value="SWIM-TYPE DOMAIN-CONTAINING PROTEIN"/>
    <property type="match status" value="1"/>
</dbReference>
<evidence type="ECO:0000313" key="2">
    <source>
        <dbReference type="EMBL" id="KAG6944262.1"/>
    </source>
</evidence>
<keyword evidence="3" id="KW-1185">Reference proteome</keyword>
<dbReference type="Proteomes" id="UP000709295">
    <property type="component" value="Unassembled WGS sequence"/>
</dbReference>
<comment type="caution">
    <text evidence="2">The sequence shown here is derived from an EMBL/GenBank/DDBJ whole genome shotgun (WGS) entry which is preliminary data.</text>
</comment>
<feature type="domain" description="ZSWIM1/3 RNaseH-like" evidence="1">
    <location>
        <begin position="47"/>
        <end position="111"/>
    </location>
</feature>
<accession>A0A8J5ISZ0</accession>
<feature type="non-terminal residue" evidence="2">
    <location>
        <position position="1"/>
    </location>
</feature>
<dbReference type="EMBL" id="JAENGY010002425">
    <property type="protein sequence ID" value="KAG6944262.1"/>
    <property type="molecule type" value="Genomic_DNA"/>
</dbReference>
<dbReference type="AlphaFoldDB" id="A0A8J5ISZ0"/>
<evidence type="ECO:0000259" key="1">
    <source>
        <dbReference type="Pfam" id="PF21056"/>
    </source>
</evidence>
<dbReference type="InterPro" id="IPR052579">
    <property type="entry name" value="Zinc_finger_SWIM"/>
</dbReference>
<proteinExistence type="predicted"/>
<dbReference type="PANTHER" id="PTHR31569:SF4">
    <property type="entry name" value="SWIM-TYPE DOMAIN-CONTAINING PROTEIN"/>
    <property type="match status" value="1"/>
</dbReference>
<gene>
    <name evidence="2" type="ORF">JG688_00017175</name>
</gene>
<dbReference type="InterPro" id="IPR048324">
    <property type="entry name" value="ZSWIM1-3_RNaseH-like"/>
</dbReference>
<name>A0A8J5ISZ0_9STRA</name>
<evidence type="ECO:0000313" key="3">
    <source>
        <dbReference type="Proteomes" id="UP000709295"/>
    </source>
</evidence>
<dbReference type="Pfam" id="PF21056">
    <property type="entry name" value="ZSWIM1-3_RNaseH-like"/>
    <property type="match status" value="1"/>
</dbReference>
<protein>
    <recommendedName>
        <fullName evidence="1">ZSWIM1/3 RNaseH-like domain-containing protein</fullName>
    </recommendedName>
</protein>